<sequence>MHPVTIRFTDSSSRQIDEALTHVRERSPSGAEGTSLRLSEILDLRASQPKAGQRTNRPSTRRLVLTPYQYIIFYRLHGNEVIITRFIHAARRPRG</sequence>
<evidence type="ECO:0000256" key="1">
    <source>
        <dbReference type="ARBA" id="ARBA00022649"/>
    </source>
</evidence>
<proteinExistence type="predicted"/>
<dbReference type="InterPro" id="IPR007712">
    <property type="entry name" value="RelE/ParE_toxin"/>
</dbReference>
<reference evidence="2 3" key="1">
    <citation type="submission" date="2019-11" db="EMBL/GenBank/DDBJ databases">
        <title>Genome analysis of Rhizobacterium cereale a novel genus and species isolated from maize roots in North Spain.</title>
        <authorList>
            <person name="Menendez E."/>
            <person name="Flores-Felix J.D."/>
            <person name="Ramirez-Bahena M.-H."/>
            <person name="Igual J.M."/>
            <person name="Garcia-Fraile P."/>
            <person name="Peix A."/>
            <person name="Velazquez E."/>
        </authorList>
    </citation>
    <scope>NUCLEOTIDE SEQUENCE [LARGE SCALE GENOMIC DNA]</scope>
    <source>
        <strain evidence="2 3">RZME27</strain>
    </source>
</reference>
<keyword evidence="1" id="KW-1277">Toxin-antitoxin system</keyword>
<organism evidence="2 3">
    <name type="scientific">Endobacterium cereale</name>
    <dbReference type="NCBI Taxonomy" id="2663029"/>
    <lineage>
        <taxon>Bacteria</taxon>
        <taxon>Pseudomonadati</taxon>
        <taxon>Pseudomonadota</taxon>
        <taxon>Alphaproteobacteria</taxon>
        <taxon>Hyphomicrobiales</taxon>
        <taxon>Rhizobiaceae</taxon>
        <taxon>Endobacterium</taxon>
    </lineage>
</organism>
<dbReference type="AlphaFoldDB" id="A0A6A8AL84"/>
<dbReference type="EMBL" id="WIXI01000050">
    <property type="protein sequence ID" value="MQY49471.1"/>
    <property type="molecule type" value="Genomic_DNA"/>
</dbReference>
<evidence type="ECO:0000313" key="2">
    <source>
        <dbReference type="EMBL" id="MQY49471.1"/>
    </source>
</evidence>
<accession>A0A6A8AL84</accession>
<dbReference type="Proteomes" id="UP000435138">
    <property type="component" value="Unassembled WGS sequence"/>
</dbReference>
<dbReference type="InterPro" id="IPR035093">
    <property type="entry name" value="RelE/ParE_toxin_dom_sf"/>
</dbReference>
<keyword evidence="3" id="KW-1185">Reference proteome</keyword>
<dbReference type="Gene3D" id="3.30.2310.20">
    <property type="entry name" value="RelE-like"/>
    <property type="match status" value="1"/>
</dbReference>
<gene>
    <name evidence="2" type="ORF">GAO09_25885</name>
</gene>
<dbReference type="Pfam" id="PF05016">
    <property type="entry name" value="ParE_toxin"/>
    <property type="match status" value="1"/>
</dbReference>
<name>A0A6A8AL84_9HYPH</name>
<protein>
    <submittedName>
        <fullName evidence="2">Type II toxin-antitoxin system RelE/ParE family toxin</fullName>
    </submittedName>
</protein>
<comment type="caution">
    <text evidence="2">The sequence shown here is derived from an EMBL/GenBank/DDBJ whole genome shotgun (WGS) entry which is preliminary data.</text>
</comment>
<evidence type="ECO:0000313" key="3">
    <source>
        <dbReference type="Proteomes" id="UP000435138"/>
    </source>
</evidence>